<keyword evidence="13" id="KW-1185">Reference proteome</keyword>
<dbReference type="GO" id="GO:0000781">
    <property type="term" value="C:chromosome, telomeric region"/>
    <property type="evidence" value="ECO:0007669"/>
    <property type="project" value="UniProtKB-SubCell"/>
</dbReference>
<dbReference type="SUPFAM" id="SSF103473">
    <property type="entry name" value="MFS general substrate transporter"/>
    <property type="match status" value="1"/>
</dbReference>
<feature type="compositionally biased region" description="Basic and acidic residues" evidence="9">
    <location>
        <begin position="942"/>
        <end position="959"/>
    </location>
</feature>
<feature type="region of interest" description="Disordered" evidence="9">
    <location>
        <begin position="852"/>
        <end position="872"/>
    </location>
</feature>
<evidence type="ECO:0000256" key="1">
    <source>
        <dbReference type="ARBA" id="ARBA00004141"/>
    </source>
</evidence>
<feature type="transmembrane region" description="Helical" evidence="10">
    <location>
        <begin position="244"/>
        <end position="264"/>
    </location>
</feature>
<feature type="compositionally biased region" description="Basic and acidic residues" evidence="9">
    <location>
        <begin position="985"/>
        <end position="1001"/>
    </location>
</feature>
<keyword evidence="4" id="KW-0158">Chromosome</keyword>
<dbReference type="PANTHER" id="PTHR23501:SF198">
    <property type="entry name" value="AZOLE RESISTANCE PROTEIN 1-RELATED"/>
    <property type="match status" value="1"/>
</dbReference>
<dbReference type="CDD" id="cd17502">
    <property type="entry name" value="MFS_Azr1_MDR_like"/>
    <property type="match status" value="1"/>
</dbReference>
<feature type="transmembrane region" description="Helical" evidence="10">
    <location>
        <begin position="479"/>
        <end position="503"/>
    </location>
</feature>
<name>A0AAN6YKU3_9PEZI</name>
<dbReference type="Pfam" id="PF10451">
    <property type="entry name" value="Stn1"/>
    <property type="match status" value="1"/>
</dbReference>
<dbReference type="EMBL" id="MU858046">
    <property type="protein sequence ID" value="KAK4219886.1"/>
    <property type="molecule type" value="Genomic_DNA"/>
</dbReference>
<dbReference type="PANTHER" id="PTHR23501">
    <property type="entry name" value="MAJOR FACILITATOR SUPERFAMILY"/>
    <property type="match status" value="1"/>
</dbReference>
<feature type="compositionally biased region" description="Low complexity" evidence="9">
    <location>
        <begin position="960"/>
        <end position="980"/>
    </location>
</feature>
<feature type="region of interest" description="Disordered" evidence="9">
    <location>
        <begin position="1"/>
        <end position="57"/>
    </location>
</feature>
<keyword evidence="8 10" id="KW-0472">Membrane</keyword>
<dbReference type="InterPro" id="IPR018856">
    <property type="entry name" value="Stn1_N"/>
</dbReference>
<evidence type="ECO:0000256" key="6">
    <source>
        <dbReference type="ARBA" id="ARBA00022895"/>
    </source>
</evidence>
<dbReference type="InterPro" id="IPR011701">
    <property type="entry name" value="MFS"/>
</dbReference>
<feature type="transmembrane region" description="Helical" evidence="10">
    <location>
        <begin position="557"/>
        <end position="578"/>
    </location>
</feature>
<evidence type="ECO:0000256" key="7">
    <source>
        <dbReference type="ARBA" id="ARBA00022989"/>
    </source>
</evidence>
<feature type="compositionally biased region" description="Low complexity" evidence="9">
    <location>
        <begin position="26"/>
        <end position="42"/>
    </location>
</feature>
<feature type="region of interest" description="Disordered" evidence="9">
    <location>
        <begin position="937"/>
        <end position="1036"/>
    </location>
</feature>
<evidence type="ECO:0000259" key="11">
    <source>
        <dbReference type="PROSITE" id="PS50850"/>
    </source>
</evidence>
<protein>
    <submittedName>
        <fullName evidence="12">Major facilitator superfamily domain-containing protein</fullName>
    </submittedName>
</protein>
<feature type="compositionally biased region" description="Low complexity" evidence="9">
    <location>
        <begin position="596"/>
        <end position="610"/>
    </location>
</feature>
<feature type="transmembrane region" description="Helical" evidence="10">
    <location>
        <begin position="392"/>
        <end position="412"/>
    </location>
</feature>
<dbReference type="FunFam" id="1.20.1250.20:FF:000196">
    <property type="entry name" value="MFS toxin efflux pump (AflT)"/>
    <property type="match status" value="1"/>
</dbReference>
<dbReference type="Gene3D" id="1.20.1250.20">
    <property type="entry name" value="MFS general substrate transporter like domains"/>
    <property type="match status" value="1"/>
</dbReference>
<dbReference type="SUPFAM" id="SSF50249">
    <property type="entry name" value="Nucleic acid-binding proteins"/>
    <property type="match status" value="1"/>
</dbReference>
<comment type="subcellular location">
    <subcellularLocation>
        <location evidence="2">Chromosome</location>
        <location evidence="2">Telomere</location>
    </subcellularLocation>
    <subcellularLocation>
        <location evidence="1">Membrane</location>
        <topology evidence="1">Multi-pass membrane protein</topology>
    </subcellularLocation>
</comment>
<evidence type="ECO:0000256" key="9">
    <source>
        <dbReference type="SAM" id="MobiDB-lite"/>
    </source>
</evidence>
<feature type="compositionally biased region" description="Basic and acidic residues" evidence="9">
    <location>
        <begin position="615"/>
        <end position="631"/>
    </location>
</feature>
<dbReference type="InterPro" id="IPR012340">
    <property type="entry name" value="NA-bd_OB-fold"/>
</dbReference>
<reference evidence="12" key="1">
    <citation type="journal article" date="2023" name="Mol. Phylogenet. Evol.">
        <title>Genome-scale phylogeny and comparative genomics of the fungal order Sordariales.</title>
        <authorList>
            <person name="Hensen N."/>
            <person name="Bonometti L."/>
            <person name="Westerberg I."/>
            <person name="Brannstrom I.O."/>
            <person name="Guillou S."/>
            <person name="Cros-Aarteil S."/>
            <person name="Calhoun S."/>
            <person name="Haridas S."/>
            <person name="Kuo A."/>
            <person name="Mondo S."/>
            <person name="Pangilinan J."/>
            <person name="Riley R."/>
            <person name="LaButti K."/>
            <person name="Andreopoulos B."/>
            <person name="Lipzen A."/>
            <person name="Chen C."/>
            <person name="Yan M."/>
            <person name="Daum C."/>
            <person name="Ng V."/>
            <person name="Clum A."/>
            <person name="Steindorff A."/>
            <person name="Ohm R.A."/>
            <person name="Martin F."/>
            <person name="Silar P."/>
            <person name="Natvig D.O."/>
            <person name="Lalanne C."/>
            <person name="Gautier V."/>
            <person name="Ament-Velasquez S.L."/>
            <person name="Kruys A."/>
            <person name="Hutchinson M.I."/>
            <person name="Powell A.J."/>
            <person name="Barry K."/>
            <person name="Miller A.N."/>
            <person name="Grigoriev I.V."/>
            <person name="Debuchy R."/>
            <person name="Gladieux P."/>
            <person name="Hiltunen Thoren M."/>
            <person name="Johannesson H."/>
        </authorList>
    </citation>
    <scope>NUCLEOTIDE SEQUENCE</scope>
    <source>
        <strain evidence="12">PSN293</strain>
    </source>
</reference>
<evidence type="ECO:0000256" key="8">
    <source>
        <dbReference type="ARBA" id="ARBA00023136"/>
    </source>
</evidence>
<organism evidence="12 13">
    <name type="scientific">Rhypophila decipiens</name>
    <dbReference type="NCBI Taxonomy" id="261697"/>
    <lineage>
        <taxon>Eukaryota</taxon>
        <taxon>Fungi</taxon>
        <taxon>Dikarya</taxon>
        <taxon>Ascomycota</taxon>
        <taxon>Pezizomycotina</taxon>
        <taxon>Sordariomycetes</taxon>
        <taxon>Sordariomycetidae</taxon>
        <taxon>Sordariales</taxon>
        <taxon>Naviculisporaceae</taxon>
        <taxon>Rhypophila</taxon>
    </lineage>
</organism>
<feature type="transmembrane region" description="Helical" evidence="10">
    <location>
        <begin position="446"/>
        <end position="467"/>
    </location>
</feature>
<proteinExistence type="predicted"/>
<accession>A0AAN6YKU3</accession>
<feature type="region of interest" description="Disordered" evidence="9">
    <location>
        <begin position="585"/>
        <end position="631"/>
    </location>
</feature>
<evidence type="ECO:0000256" key="2">
    <source>
        <dbReference type="ARBA" id="ARBA00004574"/>
    </source>
</evidence>
<feature type="transmembrane region" description="Helical" evidence="10">
    <location>
        <begin position="352"/>
        <end position="372"/>
    </location>
</feature>
<feature type="transmembrane region" description="Helical" evidence="10">
    <location>
        <begin position="310"/>
        <end position="332"/>
    </location>
</feature>
<reference evidence="12" key="2">
    <citation type="submission" date="2023-05" db="EMBL/GenBank/DDBJ databases">
        <authorList>
            <consortium name="Lawrence Berkeley National Laboratory"/>
            <person name="Steindorff A."/>
            <person name="Hensen N."/>
            <person name="Bonometti L."/>
            <person name="Westerberg I."/>
            <person name="Brannstrom I.O."/>
            <person name="Guillou S."/>
            <person name="Cros-Aarteil S."/>
            <person name="Calhoun S."/>
            <person name="Haridas S."/>
            <person name="Kuo A."/>
            <person name="Mondo S."/>
            <person name="Pangilinan J."/>
            <person name="Riley R."/>
            <person name="Labutti K."/>
            <person name="Andreopoulos B."/>
            <person name="Lipzen A."/>
            <person name="Chen C."/>
            <person name="Yanf M."/>
            <person name="Daum C."/>
            <person name="Ng V."/>
            <person name="Clum A."/>
            <person name="Ohm R."/>
            <person name="Martin F."/>
            <person name="Silar P."/>
            <person name="Natvig D."/>
            <person name="Lalanne C."/>
            <person name="Gautier V."/>
            <person name="Ament-Velasquez S.L."/>
            <person name="Kruys A."/>
            <person name="Hutchinson M.I."/>
            <person name="Powell A.J."/>
            <person name="Barry K."/>
            <person name="Miller A.N."/>
            <person name="Grigoriev I.V."/>
            <person name="Debuchy R."/>
            <person name="Gladieux P."/>
            <person name="Thoren M.H."/>
            <person name="Johannesson H."/>
        </authorList>
    </citation>
    <scope>NUCLEOTIDE SEQUENCE</scope>
    <source>
        <strain evidence="12">PSN293</strain>
    </source>
</reference>
<keyword evidence="6" id="KW-0779">Telomere</keyword>
<keyword evidence="7 10" id="KW-1133">Transmembrane helix</keyword>
<dbReference type="GO" id="GO:0022857">
    <property type="term" value="F:transmembrane transporter activity"/>
    <property type="evidence" value="ECO:0007669"/>
    <property type="project" value="InterPro"/>
</dbReference>
<feature type="transmembrane region" description="Helical" evidence="10">
    <location>
        <begin position="212"/>
        <end position="232"/>
    </location>
</feature>
<feature type="transmembrane region" description="Helical" evidence="10">
    <location>
        <begin position="86"/>
        <end position="112"/>
    </location>
</feature>
<dbReference type="Proteomes" id="UP001301769">
    <property type="component" value="Unassembled WGS sequence"/>
</dbReference>
<evidence type="ECO:0000256" key="4">
    <source>
        <dbReference type="ARBA" id="ARBA00022454"/>
    </source>
</evidence>
<evidence type="ECO:0000256" key="5">
    <source>
        <dbReference type="ARBA" id="ARBA00022692"/>
    </source>
</evidence>
<feature type="transmembrane region" description="Helical" evidence="10">
    <location>
        <begin position="154"/>
        <end position="173"/>
    </location>
</feature>
<dbReference type="CDD" id="cd03524">
    <property type="entry name" value="RPA2_OBF_family"/>
    <property type="match status" value="1"/>
</dbReference>
<sequence length="1051" mass="114113">MTADTELEKPVGGYGANGHHPPPPATASEEASSSLTKTTSSTKAEENGTASTNGKIHQDTANASTAVPITRTATTDEQVYPKGLKLLLIILSLCLAVFLVALDQTIIAPALGAITGEFQSVKDIGWYGASYLLSTTALQPSYGSLYRMFAVKWVYLMAIFIFEVGSLVCALAPTSTAFIVGRAVAGMGTAGLFSGSVVILSYTLPLRSRPAAFGLIGAMWGIASVAGPLLGGAFTDHVTWRWCFYINLPIGGAAMVAIFFFLHIHREENPEGLTVLQRIMKLDLLGTAMLIPAIVCLLLALQWGGTEYPWNSSVVIGLFVGAGLMGAVFVGIQIWKGDHGTLPPRLFKNRDVVCAMAFAFFFGAAFFPLVYYLSLYFQAIQGDTAVEAGIKLLPMLIAVVIASVATGGLITVVGYYNPFILPSMILFTVGAAMITTFDLYSPFRVWFGYQVLAGLGIGVGFQVGVLVVQNTMPLEWVPVATACVQFFQSMGGAIFIAVAQSVFQNGLAEGVRTNAPGIPPEIFINGGASQVRQILESMHAERLITPVLEAYLQGLRYSYYITVACAGAAFVAACGMSWKKISKRRKAGGDESGGSDVEAGAAAPGAGADGPVEEVNSKEGKKRETTRENRVRINWPARVRVTPAMTAVADWRRSDTVDNGFPQQLEGQFKQLPRTEVELSIDAYALPSFNNASHQSITNCAQSPHRSQRVKHSTESSWVPDALSKANPIFNDGHAQTFKGSPILETLPLVKRHAMTTDTDSPLQLYPKYCFHLSPTVGQFCHFRICDVFTLSSHSGYEGQQLFFYINHPIKWVRIAGVVVAVDEFEGKRVYTIDDSSGVTIECVANVPLPLKPGQKAKDEKEREKEHPLPKVDGDVDVGHVVDIKGSVRAFRNTKQIHADKISHLRSTDQEVQFWEKAIKLRTEILDRPWVLTSREVRRSRKDAGVHDRPRRTGREKGSSRAASSSAASNPVARVAPRAATSKSFHRERERESEAVPDNRHPRVVAIARAEAHVPLMPKPPRPRETGLERKPKKKPALVVPVTGNYDALGL</sequence>
<dbReference type="InterPro" id="IPR020846">
    <property type="entry name" value="MFS_dom"/>
</dbReference>
<evidence type="ECO:0000256" key="3">
    <source>
        <dbReference type="ARBA" id="ARBA00022448"/>
    </source>
</evidence>
<feature type="transmembrane region" description="Helical" evidence="10">
    <location>
        <begin position="284"/>
        <end position="304"/>
    </location>
</feature>
<keyword evidence="5 10" id="KW-0812">Transmembrane</keyword>
<feature type="transmembrane region" description="Helical" evidence="10">
    <location>
        <begin position="419"/>
        <end position="440"/>
    </location>
</feature>
<dbReference type="FunFam" id="1.20.1720.10:FF:000012">
    <property type="entry name" value="MFS toxin efflux pump (AflT)"/>
    <property type="match status" value="1"/>
</dbReference>
<evidence type="ECO:0000313" key="13">
    <source>
        <dbReference type="Proteomes" id="UP001301769"/>
    </source>
</evidence>
<dbReference type="Pfam" id="PF07690">
    <property type="entry name" value="MFS_1"/>
    <property type="match status" value="1"/>
</dbReference>
<dbReference type="InterPro" id="IPR036259">
    <property type="entry name" value="MFS_trans_sf"/>
</dbReference>
<feature type="compositionally biased region" description="Basic and acidic residues" evidence="9">
    <location>
        <begin position="856"/>
        <end position="872"/>
    </location>
</feature>
<keyword evidence="3" id="KW-0813">Transport</keyword>
<dbReference type="Gene3D" id="1.20.1720.10">
    <property type="entry name" value="Multidrug resistance protein D"/>
    <property type="match status" value="1"/>
</dbReference>
<dbReference type="GO" id="GO:0005886">
    <property type="term" value="C:plasma membrane"/>
    <property type="evidence" value="ECO:0007669"/>
    <property type="project" value="TreeGrafter"/>
</dbReference>
<comment type="caution">
    <text evidence="12">The sequence shown here is derived from an EMBL/GenBank/DDBJ whole genome shotgun (WGS) entry which is preliminary data.</text>
</comment>
<dbReference type="PROSITE" id="PS50850">
    <property type="entry name" value="MFS"/>
    <property type="match status" value="1"/>
</dbReference>
<feature type="transmembrane region" description="Helical" evidence="10">
    <location>
        <begin position="179"/>
        <end position="200"/>
    </location>
</feature>
<evidence type="ECO:0000313" key="12">
    <source>
        <dbReference type="EMBL" id="KAK4219886.1"/>
    </source>
</evidence>
<dbReference type="Gene3D" id="2.40.50.140">
    <property type="entry name" value="Nucleic acid-binding proteins"/>
    <property type="match status" value="1"/>
</dbReference>
<feature type="compositionally biased region" description="Polar residues" evidence="9">
    <location>
        <begin position="48"/>
        <end position="57"/>
    </location>
</feature>
<feature type="domain" description="Major facilitator superfamily (MFS) profile" evidence="11">
    <location>
        <begin position="89"/>
        <end position="544"/>
    </location>
</feature>
<gene>
    <name evidence="12" type="ORF">QBC37DRAFT_394261</name>
</gene>
<evidence type="ECO:0000256" key="10">
    <source>
        <dbReference type="SAM" id="Phobius"/>
    </source>
</evidence>
<dbReference type="AlphaFoldDB" id="A0AAN6YKU3"/>